<dbReference type="Pfam" id="PF10186">
    <property type="entry name" value="ATG14"/>
    <property type="match status" value="1"/>
</dbReference>
<dbReference type="InterPro" id="IPR018791">
    <property type="entry name" value="UV_resistance/autophagy_Atg14"/>
</dbReference>
<dbReference type="GO" id="GO:0005768">
    <property type="term" value="C:endosome"/>
    <property type="evidence" value="ECO:0007669"/>
    <property type="project" value="TreeGrafter"/>
</dbReference>
<dbReference type="GO" id="GO:0000149">
    <property type="term" value="F:SNARE binding"/>
    <property type="evidence" value="ECO:0007669"/>
    <property type="project" value="TreeGrafter"/>
</dbReference>
<gene>
    <name evidence="3" type="primary">Uvrag</name>
    <name evidence="3" type="ORF">FJT64_002906</name>
</gene>
<accession>A0A6A4W9F5</accession>
<dbReference type="PANTHER" id="PTHR15157">
    <property type="entry name" value="UV RADIATION RESISTANCE-ASSOCIATED GENE PROTEIN"/>
    <property type="match status" value="1"/>
</dbReference>
<sequence>MSAPESSPAALATNQRRARGLRQLVARHLLATDDVTPRDGVTPLHYRFTLATGLHAAPVYTSEPQLSATAVWERFYLEPVLGRAANATKLLVRVFAQCGSREAEILRWSVALSGLVPVSVRWTFQPNTLLFRFGSVWLTAPGCVADRRSVAPPPLAVSVPSDTVGVASRGPQLERLHRCQRERRQLETAIDEAVREGEDLWPTVERRRRAAAARDRLRARLVLLRADTAARAATVAEARRTLAAARARQAASAAQLARQNDELREDCAALAEWRTKFAALQALYVQAHAQLAFRRRELCAELQVIYPLRRTAEGYTILGIHLPNAEEYSTAPDRAVSVALAHASHLVVMVAWVLGVCLRYPIRQRDAHPVLTDHIVPGLPDGERQFPLQVTGRDSLAFNYAVYLLNKNIAQLRQYCALETSDLRAMLPNLASLLTDAVRPPGEGTSAAPWPCGPLYWPCGPPPAPRDREQSLRLPPASVTLQDAMEDGWEGGSGSTTGAAARGRGSPTDSGALGSEDDSAPPPEPPASLDSAESAAEPTEPTEPIEPPTDEQSVENGVPNSVEEAPAAPPSPPPAPPSPSGYDGPSDDTDWDYVTSRMQILAKPKSFKLVTKRESDEA</sequence>
<dbReference type="PANTHER" id="PTHR15157:SF5">
    <property type="entry name" value="UV RADIATION RESISTANCE-ASSOCIATED GENE PROTEIN"/>
    <property type="match status" value="1"/>
</dbReference>
<feature type="compositionally biased region" description="Pro residues" evidence="2">
    <location>
        <begin position="567"/>
        <end position="579"/>
    </location>
</feature>
<evidence type="ECO:0000256" key="2">
    <source>
        <dbReference type="SAM" id="MobiDB-lite"/>
    </source>
</evidence>
<dbReference type="GO" id="GO:0035493">
    <property type="term" value="P:SNARE complex assembly"/>
    <property type="evidence" value="ECO:0007669"/>
    <property type="project" value="TreeGrafter"/>
</dbReference>
<dbReference type="EMBL" id="VIIS01000969">
    <property type="protein sequence ID" value="KAF0303175.1"/>
    <property type="molecule type" value="Genomic_DNA"/>
</dbReference>
<evidence type="ECO:0000256" key="1">
    <source>
        <dbReference type="ARBA" id="ARBA00023054"/>
    </source>
</evidence>
<evidence type="ECO:0000313" key="3">
    <source>
        <dbReference type="EMBL" id="KAF0303175.1"/>
    </source>
</evidence>
<dbReference type="AlphaFoldDB" id="A0A6A4W9F5"/>
<keyword evidence="4" id="KW-1185">Reference proteome</keyword>
<protein>
    <submittedName>
        <fullName evidence="3">UV radiation resistance associated protein</fullName>
    </submittedName>
</protein>
<comment type="caution">
    <text evidence="3">The sequence shown here is derived from an EMBL/GenBank/DDBJ whole genome shotgun (WGS) entry which is preliminary data.</text>
</comment>
<reference evidence="3 4" key="1">
    <citation type="submission" date="2019-07" db="EMBL/GenBank/DDBJ databases">
        <title>Draft genome assembly of a fouling barnacle, Amphibalanus amphitrite (Darwin, 1854): The first reference genome for Thecostraca.</title>
        <authorList>
            <person name="Kim W."/>
        </authorList>
    </citation>
    <scope>NUCLEOTIDE SEQUENCE [LARGE SCALE GENOMIC DNA]</scope>
    <source>
        <strain evidence="3">SNU_AA5</strain>
        <tissue evidence="3">Soma without cirri and trophi</tissue>
    </source>
</reference>
<dbReference type="GO" id="GO:0032991">
    <property type="term" value="C:protein-containing complex"/>
    <property type="evidence" value="ECO:0007669"/>
    <property type="project" value="UniProtKB-ARBA"/>
</dbReference>
<dbReference type="OrthoDB" id="72772at2759"/>
<keyword evidence="1" id="KW-0175">Coiled coil</keyword>
<organism evidence="3 4">
    <name type="scientific">Amphibalanus amphitrite</name>
    <name type="common">Striped barnacle</name>
    <name type="synonym">Balanus amphitrite</name>
    <dbReference type="NCBI Taxonomy" id="1232801"/>
    <lineage>
        <taxon>Eukaryota</taxon>
        <taxon>Metazoa</taxon>
        <taxon>Ecdysozoa</taxon>
        <taxon>Arthropoda</taxon>
        <taxon>Crustacea</taxon>
        <taxon>Multicrustacea</taxon>
        <taxon>Cirripedia</taxon>
        <taxon>Thoracica</taxon>
        <taxon>Thoracicalcarea</taxon>
        <taxon>Balanomorpha</taxon>
        <taxon>Balanoidea</taxon>
        <taxon>Balanidae</taxon>
        <taxon>Amphibalaninae</taxon>
        <taxon>Amphibalanus</taxon>
    </lineage>
</organism>
<proteinExistence type="predicted"/>
<name>A0A6A4W9F5_AMPAM</name>
<dbReference type="GO" id="GO:0000323">
    <property type="term" value="C:lytic vacuole"/>
    <property type="evidence" value="ECO:0007669"/>
    <property type="project" value="TreeGrafter"/>
</dbReference>
<dbReference type="Proteomes" id="UP000440578">
    <property type="component" value="Unassembled WGS sequence"/>
</dbReference>
<feature type="compositionally biased region" description="Low complexity" evidence="2">
    <location>
        <begin position="496"/>
        <end position="506"/>
    </location>
</feature>
<feature type="compositionally biased region" description="Low complexity" evidence="2">
    <location>
        <begin position="527"/>
        <end position="539"/>
    </location>
</feature>
<evidence type="ECO:0000313" key="4">
    <source>
        <dbReference type="Proteomes" id="UP000440578"/>
    </source>
</evidence>
<feature type="region of interest" description="Disordered" evidence="2">
    <location>
        <begin position="485"/>
        <end position="597"/>
    </location>
</feature>